<dbReference type="Proteomes" id="UP000177043">
    <property type="component" value="Unassembled WGS sequence"/>
</dbReference>
<evidence type="ECO:0000313" key="2">
    <source>
        <dbReference type="EMBL" id="OHA58889.1"/>
    </source>
</evidence>
<accession>A0A1G2QFQ9</accession>
<dbReference type="AlphaFoldDB" id="A0A1G2QFQ9"/>
<keyword evidence="1" id="KW-0732">Signal</keyword>
<dbReference type="EMBL" id="MHTJ01000002">
    <property type="protein sequence ID" value="OHA58889.1"/>
    <property type="molecule type" value="Genomic_DNA"/>
</dbReference>
<gene>
    <name evidence="2" type="ORF">A2571_00715</name>
</gene>
<reference evidence="2 3" key="1">
    <citation type="journal article" date="2016" name="Nat. Commun.">
        <title>Thousands of microbial genomes shed light on interconnected biogeochemical processes in an aquifer system.</title>
        <authorList>
            <person name="Anantharaman K."/>
            <person name="Brown C.T."/>
            <person name="Hug L.A."/>
            <person name="Sharon I."/>
            <person name="Castelle C.J."/>
            <person name="Probst A.J."/>
            <person name="Thomas B.C."/>
            <person name="Singh A."/>
            <person name="Wilkins M.J."/>
            <person name="Karaoz U."/>
            <person name="Brodie E.L."/>
            <person name="Williams K.H."/>
            <person name="Hubbard S.S."/>
            <person name="Banfield J.F."/>
        </authorList>
    </citation>
    <scope>NUCLEOTIDE SEQUENCE [LARGE SCALE GENOMIC DNA]</scope>
</reference>
<comment type="caution">
    <text evidence="2">The sequence shown here is derived from an EMBL/GenBank/DDBJ whole genome shotgun (WGS) entry which is preliminary data.</text>
</comment>
<feature type="chain" id="PRO_5009584111" description="BIG2 domain-containing protein" evidence="1">
    <location>
        <begin position="23"/>
        <end position="330"/>
    </location>
</feature>
<name>A0A1G2QFQ9_9BACT</name>
<organism evidence="2 3">
    <name type="scientific">Candidatus Vogelbacteria bacterium RIFOXYD1_FULL_44_32</name>
    <dbReference type="NCBI Taxonomy" id="1802438"/>
    <lineage>
        <taxon>Bacteria</taxon>
        <taxon>Candidatus Vogeliibacteriota</taxon>
    </lineage>
</organism>
<evidence type="ECO:0008006" key="4">
    <source>
        <dbReference type="Google" id="ProtNLM"/>
    </source>
</evidence>
<feature type="signal peptide" evidence="1">
    <location>
        <begin position="1"/>
        <end position="22"/>
    </location>
</feature>
<proteinExistence type="predicted"/>
<sequence length="330" mass="36708">MTKKIIILIILVVLLSPLAATASERGKNILFTVEPATPGAFTNTTISIRSFMFNLVASEITWYLDGVEYAKDFNLSTIDFITENWGNPTEVKAQAKLISGKTLTEAITIYPARVDLLWHANSYIPAFYEGKRLATSGNTITVTAEPTLVSEKGLVDPKALIYEWQKNNEKLISASGINKKTLSYIGGQTTDNINIKVSTQNGRLVAENKITIEKVKPFITLYETKPLSGLNWLRSIRTGNKLTGEDITLKAEPYFFNTNTGADNLVYNWTINDKVVAGREDSKKLLTLINDSLAGEQKITLGLNIKNRNQPLQTAQKNIELWSSYYSIGF</sequence>
<protein>
    <recommendedName>
        <fullName evidence="4">BIG2 domain-containing protein</fullName>
    </recommendedName>
</protein>
<evidence type="ECO:0000313" key="3">
    <source>
        <dbReference type="Proteomes" id="UP000177043"/>
    </source>
</evidence>
<dbReference type="STRING" id="1802438.A2571_00715"/>
<evidence type="ECO:0000256" key="1">
    <source>
        <dbReference type="SAM" id="SignalP"/>
    </source>
</evidence>